<evidence type="ECO:0000256" key="2">
    <source>
        <dbReference type="ARBA" id="ARBA00022679"/>
    </source>
</evidence>
<keyword evidence="1" id="KW-0696">RNA-directed RNA polymerase</keyword>
<keyword evidence="2" id="KW-0808">Transferase</keyword>
<dbReference type="GO" id="GO:0003723">
    <property type="term" value="F:RNA binding"/>
    <property type="evidence" value="ECO:0007669"/>
    <property type="project" value="InterPro"/>
</dbReference>
<dbReference type="Pfam" id="PF00680">
    <property type="entry name" value="RdRP_1"/>
    <property type="match status" value="1"/>
</dbReference>
<dbReference type="GO" id="GO:0039694">
    <property type="term" value="P:viral RNA genome replication"/>
    <property type="evidence" value="ECO:0007669"/>
    <property type="project" value="InterPro"/>
</dbReference>
<dbReference type="GO" id="GO:0003968">
    <property type="term" value="F:RNA-directed RNA polymerase activity"/>
    <property type="evidence" value="ECO:0007669"/>
    <property type="project" value="UniProtKB-KW"/>
</dbReference>
<dbReference type="EMBL" id="MG833407">
    <property type="protein sequence ID" value="AWS20963.1"/>
    <property type="molecule type" value="Genomic_RNA"/>
</dbReference>
<name>A0A2U9K567_9VIRU</name>
<keyword evidence="5" id="KW-0175">Coiled coil</keyword>
<protein>
    <submittedName>
        <fullName evidence="7">Fusion protein</fullName>
    </submittedName>
</protein>
<sequence length="1052" mass="120256">MPVDPLRYMDSQVDLEGEEAEAMGKLWEPFATSQLTRKDCSYADLLEMSATLGDFEKCVKAVRSFLVQEIFDDLWSKAHSAGVVASAQTLTLQSLFRFRNWITKPAGQGVLQAVQNKKKLVRAGGDVFLPDQIALLRLFQHQVDVRSREAKVVQEKRDKRLAELRLEMENVKQAAEDKLARIDRRSRPTSAYVPVDPIELRRLCWVEYVKDCNKRGLVPHPKSELNLEAATERFNAEVRQRHQLEFALTPGNKEKLLSFGRKELKKFEEKNERRQASTFVPQSMSSLESRLLKYPLPTRMKLMKRIPVGIPRAKLSKIRTKPLMTVLKSRLLRQRVVVGTRIKPPVARNLELMFDPLSLLATCKRVRLFGELGQVPKRAIATARSKWEAGVRHIIGGGELRTWRADNNMYRGGGNLHDAILLLGDADDTSDFIFLSSRLSLADARGILHLPVDLPVPDGPKACVMKYFNEDATGGPLLRSGGVRRKYGLKSVIEEFVWNIYDAVGYGELTVDQLPGMTSRVGYRSKLMTTDKALDKITRAKPLGRAVMMLDATEQSFSSPIFNVISGIVSQLNRDPSTGWRNYLVRASASWIDFWDELKGAGTIVELDWKKFDRERPREDILFFIDIIISCFTAKTKREERLLAAYKRMMQRCLVDRVLMMDNGAYFTIDGMVPSGSLWTGICDTALNIMYITAALRSLGFDDSQFSPKCAGDDNLTVFGKKQGRARMERLRVRLNEWFRAGIETEDFIVHYPPYYVFTEQACFPPGTHLALGTSELLDMAEWVRFDGPCPIDEAAGRSHRWRYNFNAKPKFLANYFLRDGRPIRPAQDNLEKLLWPEGIHKTIEHYEAAVISMAVDNPFNHHNINHLMHRYVIIQQIKELSYDVDPDIVMQMAAIRAKPGQPVPYPMVAFYRRQEDKVVLEEVPELSHVIKRFQKFVASVSTLYTRKAEGGIDSWKFMDIIRGEHSIGTGQFGNDVLVWCKFLSENRLTRSLRAARRFRVQAEGKVAEDDVLWKVGLIFDEVFNFCKSESVISPIHYADFVSKRLKEYNSK</sequence>
<dbReference type="InterPro" id="IPR043502">
    <property type="entry name" value="DNA/RNA_pol_sf"/>
</dbReference>
<feature type="coiled-coil region" evidence="5">
    <location>
        <begin position="154"/>
        <end position="185"/>
    </location>
</feature>
<dbReference type="PROSITE" id="PS50507">
    <property type="entry name" value="RDRP_SSRNA_POS"/>
    <property type="match status" value="1"/>
</dbReference>
<keyword evidence="4" id="KW-0693">Viral RNA replication</keyword>
<dbReference type="GO" id="GO:0006351">
    <property type="term" value="P:DNA-templated transcription"/>
    <property type="evidence" value="ECO:0007669"/>
    <property type="project" value="InterPro"/>
</dbReference>
<dbReference type="SUPFAM" id="SSF56672">
    <property type="entry name" value="DNA/RNA polymerases"/>
    <property type="match status" value="1"/>
</dbReference>
<keyword evidence="3" id="KW-0548">Nucleotidyltransferase</keyword>
<reference evidence="7" key="1">
    <citation type="journal article" date="2018" name="Acta Virol.">
        <title>Identification of a novel plant amalgavirus (Amalgavirus, Amalgaviridae) genome sequence in Cistus incanus.</title>
        <authorList>
            <person name="Goh C.J."/>
            <person name="Park D."/>
            <person name="Lee J.S."/>
            <person name="Sebastiani F."/>
            <person name="Hahn Y."/>
        </authorList>
    </citation>
    <scope>NUCLEOTIDE SEQUENCE</scope>
    <source>
        <strain evidence="7">AV-1</strain>
    </source>
</reference>
<dbReference type="InterPro" id="IPR007094">
    <property type="entry name" value="RNA-dir_pol_PSvirus"/>
</dbReference>
<proteinExistence type="predicted"/>
<evidence type="ECO:0000256" key="1">
    <source>
        <dbReference type="ARBA" id="ARBA00022484"/>
    </source>
</evidence>
<evidence type="ECO:0000256" key="3">
    <source>
        <dbReference type="ARBA" id="ARBA00022695"/>
    </source>
</evidence>
<accession>A0A2U9K567</accession>
<evidence type="ECO:0000313" key="7">
    <source>
        <dbReference type="EMBL" id="AWS20963.1"/>
    </source>
</evidence>
<organism evidence="7">
    <name type="scientific">Cistus incanus RNA virus 1</name>
    <dbReference type="NCBI Taxonomy" id="2218519"/>
    <lineage>
        <taxon>Viruses</taxon>
        <taxon>Riboviria</taxon>
        <taxon>Orthornavirae</taxon>
        <taxon>Pisuviricota</taxon>
        <taxon>Duplopiviricetes</taxon>
        <taxon>Durnavirales</taxon>
        <taxon>Amalgaviridae</taxon>
    </lineage>
</organism>
<feature type="domain" description="RdRp catalytic" evidence="6">
    <location>
        <begin position="602"/>
        <end position="727"/>
    </location>
</feature>
<evidence type="ECO:0000259" key="6">
    <source>
        <dbReference type="PROSITE" id="PS50507"/>
    </source>
</evidence>
<evidence type="ECO:0000256" key="5">
    <source>
        <dbReference type="SAM" id="Coils"/>
    </source>
</evidence>
<dbReference type="InterPro" id="IPR001205">
    <property type="entry name" value="RNA-dir_pol_C"/>
</dbReference>
<evidence type="ECO:0000256" key="4">
    <source>
        <dbReference type="ARBA" id="ARBA00022953"/>
    </source>
</evidence>